<reference evidence="1" key="1">
    <citation type="submission" date="2023-10" db="EMBL/GenBank/DDBJ databases">
        <authorList>
            <person name="Hackl T."/>
        </authorList>
    </citation>
    <scope>NUCLEOTIDE SEQUENCE</scope>
</reference>
<evidence type="ECO:0000313" key="1">
    <source>
        <dbReference type="EMBL" id="CAJ2512356.1"/>
    </source>
</evidence>
<comment type="caution">
    <text evidence="1">The sequence shown here is derived from an EMBL/GenBank/DDBJ whole genome shotgun (WGS) entry which is preliminary data.</text>
</comment>
<dbReference type="AlphaFoldDB" id="A0AAI8VQS3"/>
<keyword evidence="2" id="KW-1185">Reference proteome</keyword>
<dbReference type="EMBL" id="CAUWAG010000019">
    <property type="protein sequence ID" value="CAJ2512356.1"/>
    <property type="molecule type" value="Genomic_DNA"/>
</dbReference>
<protein>
    <submittedName>
        <fullName evidence="1">Uu.00g053710.m01.CDS01</fullName>
    </submittedName>
</protein>
<dbReference type="Proteomes" id="UP001295740">
    <property type="component" value="Unassembled WGS sequence"/>
</dbReference>
<organism evidence="1 2">
    <name type="scientific">Anthostomella pinea</name>
    <dbReference type="NCBI Taxonomy" id="933095"/>
    <lineage>
        <taxon>Eukaryota</taxon>
        <taxon>Fungi</taxon>
        <taxon>Dikarya</taxon>
        <taxon>Ascomycota</taxon>
        <taxon>Pezizomycotina</taxon>
        <taxon>Sordariomycetes</taxon>
        <taxon>Xylariomycetidae</taxon>
        <taxon>Xylariales</taxon>
        <taxon>Xylariaceae</taxon>
        <taxon>Anthostomella</taxon>
    </lineage>
</organism>
<gene>
    <name evidence="1" type="ORF">KHLLAP_LOCUS12824</name>
</gene>
<accession>A0AAI8VQS3</accession>
<sequence length="168" mass="18766">MPDIPGLEGLSSQLGKDVPVVRPEMQLWMPCTIFANCIPSRYRWNLSEDGRCPTKGTNVKEGQLEANGALTLVSGFNSGHSWRSFVQETGFGHRKDASLVGSLRIDYLMHDCRATPQERSFFHQTIVRDGEKPRRPVESWLLLGRTWPTGISKLGVLAARWCLLNVGA</sequence>
<name>A0AAI8VQS3_9PEZI</name>
<proteinExistence type="predicted"/>
<evidence type="ECO:0000313" key="2">
    <source>
        <dbReference type="Proteomes" id="UP001295740"/>
    </source>
</evidence>